<name>A0ACC0P5S3_RHOML</name>
<evidence type="ECO:0000313" key="1">
    <source>
        <dbReference type="EMBL" id="KAI8560891.1"/>
    </source>
</evidence>
<dbReference type="EMBL" id="CM046391">
    <property type="protein sequence ID" value="KAI8560891.1"/>
    <property type="molecule type" value="Genomic_DNA"/>
</dbReference>
<comment type="caution">
    <text evidence="1">The sequence shown here is derived from an EMBL/GenBank/DDBJ whole genome shotgun (WGS) entry which is preliminary data.</text>
</comment>
<gene>
    <name evidence="1" type="ORF">RHMOL_Rhmol04G0291300</name>
</gene>
<keyword evidence="2" id="KW-1185">Reference proteome</keyword>
<organism evidence="1 2">
    <name type="scientific">Rhododendron molle</name>
    <name type="common">Chinese azalea</name>
    <name type="synonym">Azalea mollis</name>
    <dbReference type="NCBI Taxonomy" id="49168"/>
    <lineage>
        <taxon>Eukaryota</taxon>
        <taxon>Viridiplantae</taxon>
        <taxon>Streptophyta</taxon>
        <taxon>Embryophyta</taxon>
        <taxon>Tracheophyta</taxon>
        <taxon>Spermatophyta</taxon>
        <taxon>Magnoliopsida</taxon>
        <taxon>eudicotyledons</taxon>
        <taxon>Gunneridae</taxon>
        <taxon>Pentapetalae</taxon>
        <taxon>asterids</taxon>
        <taxon>Ericales</taxon>
        <taxon>Ericaceae</taxon>
        <taxon>Ericoideae</taxon>
        <taxon>Rhodoreae</taxon>
        <taxon>Rhododendron</taxon>
    </lineage>
</organism>
<protein>
    <submittedName>
        <fullName evidence="1">Uncharacterized protein</fullName>
    </submittedName>
</protein>
<evidence type="ECO:0000313" key="2">
    <source>
        <dbReference type="Proteomes" id="UP001062846"/>
    </source>
</evidence>
<dbReference type="Proteomes" id="UP001062846">
    <property type="component" value="Chromosome 4"/>
</dbReference>
<reference evidence="1" key="1">
    <citation type="submission" date="2022-02" db="EMBL/GenBank/DDBJ databases">
        <title>Plant Genome Project.</title>
        <authorList>
            <person name="Zhang R.-G."/>
        </authorList>
    </citation>
    <scope>NUCLEOTIDE SEQUENCE</scope>
    <source>
        <strain evidence="1">AT1</strain>
    </source>
</reference>
<proteinExistence type="predicted"/>
<accession>A0ACC0P5S3</accession>
<sequence length="60" mass="6867">MNFSLCLFSLVKRGCNRVAYFVARKSLLGNELMSWRGDFPQWLLTLALDDVRAFGSSFMS</sequence>